<accession>A0A822ZK64</accession>
<organism evidence="1 2">
    <name type="scientific">Nelumbo nucifera</name>
    <name type="common">Sacred lotus</name>
    <dbReference type="NCBI Taxonomy" id="4432"/>
    <lineage>
        <taxon>Eukaryota</taxon>
        <taxon>Viridiplantae</taxon>
        <taxon>Streptophyta</taxon>
        <taxon>Embryophyta</taxon>
        <taxon>Tracheophyta</taxon>
        <taxon>Spermatophyta</taxon>
        <taxon>Magnoliopsida</taxon>
        <taxon>Proteales</taxon>
        <taxon>Nelumbonaceae</taxon>
        <taxon>Nelumbo</taxon>
    </lineage>
</organism>
<dbReference type="EMBL" id="DUZY01000007">
    <property type="protein sequence ID" value="DAD45267.1"/>
    <property type="molecule type" value="Genomic_DNA"/>
</dbReference>
<dbReference type="Gene3D" id="3.80.10.10">
    <property type="entry name" value="Ribonuclease Inhibitor"/>
    <property type="match status" value="1"/>
</dbReference>
<proteinExistence type="predicted"/>
<protein>
    <submittedName>
        <fullName evidence="1">Uncharacterized protein</fullName>
    </submittedName>
</protein>
<evidence type="ECO:0000313" key="2">
    <source>
        <dbReference type="Proteomes" id="UP000607653"/>
    </source>
</evidence>
<dbReference type="SUPFAM" id="SSF52058">
    <property type="entry name" value="L domain-like"/>
    <property type="match status" value="1"/>
</dbReference>
<evidence type="ECO:0000313" key="1">
    <source>
        <dbReference type="EMBL" id="DAD45267.1"/>
    </source>
</evidence>
<gene>
    <name evidence="1" type="ORF">HUJ06_003497</name>
</gene>
<reference evidence="1 2" key="1">
    <citation type="journal article" date="2020" name="Mol. Biol. Evol.">
        <title>Distinct Expression and Methylation Patterns for Genes with Different Fates following a Single Whole-Genome Duplication in Flowering Plants.</title>
        <authorList>
            <person name="Shi T."/>
            <person name="Rahmani R.S."/>
            <person name="Gugger P.F."/>
            <person name="Wang M."/>
            <person name="Li H."/>
            <person name="Zhang Y."/>
            <person name="Li Z."/>
            <person name="Wang Q."/>
            <person name="Van de Peer Y."/>
            <person name="Marchal K."/>
            <person name="Chen J."/>
        </authorList>
    </citation>
    <scope>NUCLEOTIDE SEQUENCE [LARGE SCALE GENOMIC DNA]</scope>
    <source>
        <tissue evidence="1">Leaf</tissue>
    </source>
</reference>
<dbReference type="AlphaFoldDB" id="A0A822ZK64"/>
<comment type="caution">
    <text evidence="1">The sequence shown here is derived from an EMBL/GenBank/DDBJ whole genome shotgun (WGS) entry which is preliminary data.</text>
</comment>
<dbReference type="Proteomes" id="UP000607653">
    <property type="component" value="Unassembled WGS sequence"/>
</dbReference>
<name>A0A822ZK64_NELNU</name>
<sequence>MHNITSLQEFRIQECPRLVAFPHGGLPTNLWKLQVVRSEELKSLPAEGIHNIASLQELRIQECPRLVAFPNGGLPTNNLTWLTYHTRM</sequence>
<keyword evidence="2" id="KW-1185">Reference proteome</keyword>
<dbReference type="InterPro" id="IPR032675">
    <property type="entry name" value="LRR_dom_sf"/>
</dbReference>